<dbReference type="EMBL" id="CP036275">
    <property type="protein sequence ID" value="QDU36715.1"/>
    <property type="molecule type" value="Genomic_DNA"/>
</dbReference>
<dbReference type="Gene3D" id="2.60.120.1440">
    <property type="match status" value="1"/>
</dbReference>
<keyword evidence="3" id="KW-0812">Transmembrane</keyword>
<name>A0A517Z2N0_9PLAN</name>
<accession>A0A517Z2N0</accession>
<dbReference type="Pfam" id="PF13385">
    <property type="entry name" value="Laminin_G_3"/>
    <property type="match status" value="1"/>
</dbReference>
<evidence type="ECO:0000313" key="6">
    <source>
        <dbReference type="Proteomes" id="UP000320496"/>
    </source>
</evidence>
<proteinExistence type="predicted"/>
<sequence>MNTDRIEELESLLLAWEDGTLDEEGIELLRAILRTDEKARTHFLQMQMLTAAMQLEGDAGLSLPPVDALRSDAGPQATSNARSRDRARRAYRLAAIVAGLLVCVLGGRLAWLEFGADPVTPKEAVATSDGLPTVSEEEPTARGIALVTKLVDVEWADQPGPVEVGDALTPGTFAIRSGFAQIEFFCGATVILEGPAEINLESPMLATVLSGRLRAHVPPAARGFSLDVGDMKVVDLGTEFGLSVSPEGADVQVFDGEVEVQNRSDERRRVTAGRGLVRKPGGELEETAATAENFVDFADLEARAQNQQNSRYARWQDWSESIRSDPRLIACYMFDEPESRRRVLESSLLPTNSELDGAIVGARRVEGRWDQKGALEFKRPGDQVRVQIPGEYGSLTFACWARIDSLDRWYNSLFLTDGYEEGEPHWQIRESGEMHFSVRAHERKTNKPPHRVIHSQPFWEPSMSGRWIHLATVFDIETGRVSHYLNGRVLDRNTIPENLLPESTRIGTASIGNWSVPTKPDASFAIRNLNGRIDEFLLFAAALTDDEIRDIYEHGKP</sequence>
<dbReference type="PANTHER" id="PTHR30273:SF2">
    <property type="entry name" value="PROTEIN FECR"/>
    <property type="match status" value="1"/>
</dbReference>
<keyword evidence="3" id="KW-0472">Membrane</keyword>
<feature type="domain" description="LamG-like jellyroll fold" evidence="4">
    <location>
        <begin position="393"/>
        <end position="546"/>
    </location>
</feature>
<dbReference type="SMART" id="SM00560">
    <property type="entry name" value="LamGL"/>
    <property type="match status" value="1"/>
</dbReference>
<dbReference type="AlphaFoldDB" id="A0A517Z2N0"/>
<organism evidence="5 6">
    <name type="scientific">Maioricimonas rarisocia</name>
    <dbReference type="NCBI Taxonomy" id="2528026"/>
    <lineage>
        <taxon>Bacteria</taxon>
        <taxon>Pseudomonadati</taxon>
        <taxon>Planctomycetota</taxon>
        <taxon>Planctomycetia</taxon>
        <taxon>Planctomycetales</taxon>
        <taxon>Planctomycetaceae</taxon>
        <taxon>Maioricimonas</taxon>
    </lineage>
</organism>
<evidence type="ECO:0000259" key="4">
    <source>
        <dbReference type="SMART" id="SM00560"/>
    </source>
</evidence>
<dbReference type="PANTHER" id="PTHR30273">
    <property type="entry name" value="PERIPLASMIC SIGNAL SENSOR AND SIGMA FACTOR ACTIVATOR FECR-RELATED"/>
    <property type="match status" value="1"/>
</dbReference>
<evidence type="ECO:0000256" key="2">
    <source>
        <dbReference type="ARBA" id="ARBA00023157"/>
    </source>
</evidence>
<keyword evidence="6" id="KW-1185">Reference proteome</keyword>
<keyword evidence="3" id="KW-1133">Transmembrane helix</keyword>
<dbReference type="OrthoDB" id="258532at2"/>
<dbReference type="RefSeq" id="WP_145367350.1">
    <property type="nucleotide sequence ID" value="NZ_CP036275.1"/>
</dbReference>
<keyword evidence="2" id="KW-1015">Disulfide bond</keyword>
<protein>
    <submittedName>
        <fullName evidence="5">FecR protein</fullName>
    </submittedName>
</protein>
<dbReference type="InterPro" id="IPR013320">
    <property type="entry name" value="ConA-like_dom_sf"/>
</dbReference>
<reference evidence="5 6" key="1">
    <citation type="submission" date="2019-02" db="EMBL/GenBank/DDBJ databases">
        <title>Deep-cultivation of Planctomycetes and their phenomic and genomic characterization uncovers novel biology.</title>
        <authorList>
            <person name="Wiegand S."/>
            <person name="Jogler M."/>
            <person name="Boedeker C."/>
            <person name="Pinto D."/>
            <person name="Vollmers J."/>
            <person name="Rivas-Marin E."/>
            <person name="Kohn T."/>
            <person name="Peeters S.H."/>
            <person name="Heuer A."/>
            <person name="Rast P."/>
            <person name="Oberbeckmann S."/>
            <person name="Bunk B."/>
            <person name="Jeske O."/>
            <person name="Meyerdierks A."/>
            <person name="Storesund J.E."/>
            <person name="Kallscheuer N."/>
            <person name="Luecker S."/>
            <person name="Lage O.M."/>
            <person name="Pohl T."/>
            <person name="Merkel B.J."/>
            <person name="Hornburger P."/>
            <person name="Mueller R.-W."/>
            <person name="Bruemmer F."/>
            <person name="Labrenz M."/>
            <person name="Spormann A.M."/>
            <person name="Op den Camp H."/>
            <person name="Overmann J."/>
            <person name="Amann R."/>
            <person name="Jetten M.S.M."/>
            <person name="Mascher T."/>
            <person name="Medema M.H."/>
            <person name="Devos D.P."/>
            <person name="Kaster A.-K."/>
            <person name="Ovreas L."/>
            <person name="Rohde M."/>
            <person name="Galperin M.Y."/>
            <person name="Jogler C."/>
        </authorList>
    </citation>
    <scope>NUCLEOTIDE SEQUENCE [LARGE SCALE GENOMIC DNA]</scope>
    <source>
        <strain evidence="5 6">Mal4</strain>
    </source>
</reference>
<keyword evidence="1" id="KW-0732">Signal</keyword>
<dbReference type="Proteomes" id="UP000320496">
    <property type="component" value="Chromosome"/>
</dbReference>
<dbReference type="InterPro" id="IPR006558">
    <property type="entry name" value="LamG-like"/>
</dbReference>
<dbReference type="SUPFAM" id="SSF49899">
    <property type="entry name" value="Concanavalin A-like lectins/glucanases"/>
    <property type="match status" value="1"/>
</dbReference>
<evidence type="ECO:0000313" key="5">
    <source>
        <dbReference type="EMBL" id="QDU36715.1"/>
    </source>
</evidence>
<evidence type="ECO:0000256" key="3">
    <source>
        <dbReference type="SAM" id="Phobius"/>
    </source>
</evidence>
<evidence type="ECO:0000256" key="1">
    <source>
        <dbReference type="ARBA" id="ARBA00022729"/>
    </source>
</evidence>
<gene>
    <name evidence="5" type="ORF">Mal4_10040</name>
</gene>
<dbReference type="KEGG" id="mri:Mal4_10040"/>
<dbReference type="InterPro" id="IPR012373">
    <property type="entry name" value="Ferrdict_sens_TM"/>
</dbReference>
<dbReference type="Gene3D" id="2.60.120.200">
    <property type="match status" value="1"/>
</dbReference>
<feature type="transmembrane region" description="Helical" evidence="3">
    <location>
        <begin position="90"/>
        <end position="111"/>
    </location>
</feature>
<dbReference type="GO" id="GO:0016989">
    <property type="term" value="F:sigma factor antagonist activity"/>
    <property type="evidence" value="ECO:0007669"/>
    <property type="project" value="TreeGrafter"/>
</dbReference>